<proteinExistence type="predicted"/>
<comment type="caution">
    <text evidence="2">The sequence shown here is derived from an EMBL/GenBank/DDBJ whole genome shotgun (WGS) entry which is preliminary data.</text>
</comment>
<sequence length="261" mass="31203">MGDALLKRLKGPKKWNHQNPSYSQKVPPKDVIGQESMEECLSQNFQPLIIDDDVLSKFDEQHLKNFFFTTKYEPKISDGLVTSHLHMLQTNANRFFNVFLPSPAGQKERWDAIDFHVRYSLFVTSGRASDPFFEEKFTEEELKMNGITGAMLHSNPTRFGTFLTEAGWKQFFELFYKSMRRIYSFMTEDENLRLERLRDWKKIMSRLVPRMEDMIDEFDTFYRMYKFPPAIPQDIQDVYHFCKDPKYKMPPDWRISIKRKK</sequence>
<keyword evidence="3" id="KW-1185">Reference proteome</keyword>
<evidence type="ECO:0000313" key="2">
    <source>
        <dbReference type="EMBL" id="KAK8865232.1"/>
    </source>
</evidence>
<evidence type="ECO:0000256" key="1">
    <source>
        <dbReference type="SAM" id="MobiDB-lite"/>
    </source>
</evidence>
<protein>
    <submittedName>
        <fullName evidence="2">Uncharacterized protein</fullName>
    </submittedName>
</protein>
<accession>A0ABR2IMZ4</accession>
<evidence type="ECO:0000313" key="3">
    <source>
        <dbReference type="Proteomes" id="UP001470230"/>
    </source>
</evidence>
<dbReference type="EMBL" id="JAPFFF010000016">
    <property type="protein sequence ID" value="KAK8865232.1"/>
    <property type="molecule type" value="Genomic_DNA"/>
</dbReference>
<dbReference type="Proteomes" id="UP001470230">
    <property type="component" value="Unassembled WGS sequence"/>
</dbReference>
<name>A0ABR2IMZ4_9EUKA</name>
<organism evidence="2 3">
    <name type="scientific">Tritrichomonas musculus</name>
    <dbReference type="NCBI Taxonomy" id="1915356"/>
    <lineage>
        <taxon>Eukaryota</taxon>
        <taxon>Metamonada</taxon>
        <taxon>Parabasalia</taxon>
        <taxon>Tritrichomonadida</taxon>
        <taxon>Tritrichomonadidae</taxon>
        <taxon>Tritrichomonas</taxon>
    </lineage>
</organism>
<feature type="region of interest" description="Disordered" evidence="1">
    <location>
        <begin position="9"/>
        <end position="28"/>
    </location>
</feature>
<gene>
    <name evidence="2" type="ORF">M9Y10_010770</name>
</gene>
<reference evidence="2 3" key="1">
    <citation type="submission" date="2024-04" db="EMBL/GenBank/DDBJ databases">
        <title>Tritrichomonas musculus Genome.</title>
        <authorList>
            <person name="Alves-Ferreira E."/>
            <person name="Grigg M."/>
            <person name="Lorenzi H."/>
            <person name="Galac M."/>
        </authorList>
    </citation>
    <scope>NUCLEOTIDE SEQUENCE [LARGE SCALE GENOMIC DNA]</scope>
    <source>
        <strain evidence="2 3">EAF2021</strain>
    </source>
</reference>